<dbReference type="GO" id="GO:0008718">
    <property type="term" value="F:D-amino-acid dehydrogenase activity"/>
    <property type="evidence" value="ECO:0007669"/>
    <property type="project" value="TreeGrafter"/>
</dbReference>
<dbReference type="Gene3D" id="3.30.9.10">
    <property type="entry name" value="D-Amino Acid Oxidase, subunit A, domain 2"/>
    <property type="match status" value="2"/>
</dbReference>
<dbReference type="OrthoDB" id="9787190at2"/>
<evidence type="ECO:0000313" key="5">
    <source>
        <dbReference type="Proteomes" id="UP000238137"/>
    </source>
</evidence>
<feature type="domain" description="FAD dependent oxidoreductase" evidence="3">
    <location>
        <begin position="24"/>
        <end position="417"/>
    </location>
</feature>
<dbReference type="Pfam" id="PF01266">
    <property type="entry name" value="DAO"/>
    <property type="match status" value="1"/>
</dbReference>
<dbReference type="GO" id="GO:0005886">
    <property type="term" value="C:plasma membrane"/>
    <property type="evidence" value="ECO:0007669"/>
    <property type="project" value="TreeGrafter"/>
</dbReference>
<comment type="similarity">
    <text evidence="1">Belongs to the DadA oxidoreductase family.</text>
</comment>
<evidence type="ECO:0000259" key="3">
    <source>
        <dbReference type="Pfam" id="PF01266"/>
    </source>
</evidence>
<evidence type="ECO:0000256" key="2">
    <source>
        <dbReference type="ARBA" id="ARBA00023002"/>
    </source>
</evidence>
<dbReference type="Gene3D" id="3.50.50.60">
    <property type="entry name" value="FAD/NAD(P)-binding domain"/>
    <property type="match status" value="2"/>
</dbReference>
<evidence type="ECO:0000313" key="4">
    <source>
        <dbReference type="EMBL" id="RNF33526.1"/>
    </source>
</evidence>
<keyword evidence="2" id="KW-0560">Oxidoreductase</keyword>
<dbReference type="GO" id="GO:0055130">
    <property type="term" value="P:D-alanine catabolic process"/>
    <property type="evidence" value="ECO:0007669"/>
    <property type="project" value="TreeGrafter"/>
</dbReference>
<accession>A0A3R7SC65</accession>
<evidence type="ECO:0000256" key="1">
    <source>
        <dbReference type="ARBA" id="ARBA00009410"/>
    </source>
</evidence>
<dbReference type="PANTHER" id="PTHR13847:SF280">
    <property type="entry name" value="D-AMINO ACID DEHYDROGENASE"/>
    <property type="match status" value="1"/>
</dbReference>
<dbReference type="RefSeq" id="WP_106692258.1">
    <property type="nucleotide sequence ID" value="NZ_PXNQ02000010.1"/>
</dbReference>
<proteinExistence type="inferred from homology"/>
<sequence>MRADPPVAPGQAPQFRADLPEAADVVVIGGGIAGVTTALYLARDGLSVVLCEKGLIAGEQSSRNWGWVRAQGRDEAELPIMMMARQLWRGLAQEIGEELGLTTCGVSYLASDEAALARYEAWLVIAHAHGLDSRIMGRAELDGLLPNDAGWQGALVTPSDMRAEPGVAVPAIARLAASEGVTIREHCAVRALEVSAGHVSGVITEDGPIRADRVLLAGGAWSGLFAGNAGLSLPQLSVRATVAATEPLPEFWSGAAADSKFAFRRRADGGYTLAPGTTHDFWIGPAAFRHLRSYLPLIRRDLGQTRLQLRAPKGYPDAWGTPRRWAADRASPFEAMRMLNPEPNAAALTRLQEDFAATFPAIGRPRLRAAWAGMIDTTPDQVPVLDETTIRGFFIATGLSGHGFGIGPGVGRVMADLIRGGETGFDLGRFRFARFSDGSPVTLGPEL</sequence>
<dbReference type="Proteomes" id="UP000238137">
    <property type="component" value="Unassembled WGS sequence"/>
</dbReference>
<dbReference type="PANTHER" id="PTHR13847">
    <property type="entry name" value="SARCOSINE DEHYDROGENASE-RELATED"/>
    <property type="match status" value="1"/>
</dbReference>
<comment type="caution">
    <text evidence="4">The sequence shown here is derived from an EMBL/GenBank/DDBJ whole genome shotgun (WGS) entry which is preliminary data.</text>
</comment>
<protein>
    <submittedName>
        <fullName evidence="4">FAD-binding oxidoreductase</fullName>
    </submittedName>
</protein>
<dbReference type="InterPro" id="IPR036188">
    <property type="entry name" value="FAD/NAD-bd_sf"/>
</dbReference>
<dbReference type="GO" id="GO:0005737">
    <property type="term" value="C:cytoplasm"/>
    <property type="evidence" value="ECO:0007669"/>
    <property type="project" value="TreeGrafter"/>
</dbReference>
<gene>
    <name evidence="4" type="ORF">A7A09_015505</name>
</gene>
<reference evidence="4" key="1">
    <citation type="submission" date="2018-05" db="EMBL/GenBank/DDBJ databases">
        <title>Reclassification of Methylarcula marina and Methylarcula terricola as Paracoccus methylarcula sp.nov., comb.nov. and Paracoccus terricola comb.nov.</title>
        <authorList>
            <person name="Shmareva M.N."/>
            <person name="Doronina N.V."/>
            <person name="Vasilenko O.V."/>
            <person name="Tarlachkov S.V."/>
            <person name="Trotsenko Y.A."/>
        </authorList>
    </citation>
    <scope>NUCLEOTIDE SEQUENCE [LARGE SCALE GENOMIC DNA]</scope>
    <source>
        <strain evidence="4">VKM B-2159</strain>
    </source>
</reference>
<dbReference type="EMBL" id="PXNQ02000010">
    <property type="protein sequence ID" value="RNF33526.1"/>
    <property type="molecule type" value="Genomic_DNA"/>
</dbReference>
<dbReference type="InterPro" id="IPR006076">
    <property type="entry name" value="FAD-dep_OxRdtase"/>
</dbReference>
<keyword evidence="5" id="KW-1185">Reference proteome</keyword>
<name>A0A3R7SC65_9RHOB</name>
<organism evidence="4 5">
    <name type="scientific">Paracoccus methylarcula</name>
    <dbReference type="NCBI Taxonomy" id="72022"/>
    <lineage>
        <taxon>Bacteria</taxon>
        <taxon>Pseudomonadati</taxon>
        <taxon>Pseudomonadota</taxon>
        <taxon>Alphaproteobacteria</taxon>
        <taxon>Rhodobacterales</taxon>
        <taxon>Paracoccaceae</taxon>
        <taxon>Paracoccus</taxon>
    </lineage>
</organism>
<dbReference type="AlphaFoldDB" id="A0A3R7SC65"/>
<dbReference type="SUPFAM" id="SSF51905">
    <property type="entry name" value="FAD/NAD(P)-binding domain"/>
    <property type="match status" value="1"/>
</dbReference>